<dbReference type="InterPro" id="IPR001466">
    <property type="entry name" value="Beta-lactam-related"/>
</dbReference>
<reference evidence="3" key="2">
    <citation type="journal article" date="2021" name="PeerJ">
        <title>Extensive microbial diversity within the chicken gut microbiome revealed by metagenomics and culture.</title>
        <authorList>
            <person name="Gilroy R."/>
            <person name="Ravi A."/>
            <person name="Getino M."/>
            <person name="Pursley I."/>
            <person name="Horton D.L."/>
            <person name="Alikhan N.F."/>
            <person name="Baker D."/>
            <person name="Gharbi K."/>
            <person name="Hall N."/>
            <person name="Watson M."/>
            <person name="Adriaenssens E.M."/>
            <person name="Foster-Nyarko E."/>
            <person name="Jarju S."/>
            <person name="Secka A."/>
            <person name="Antonio M."/>
            <person name="Oren A."/>
            <person name="Chaudhuri R.R."/>
            <person name="La Ragione R."/>
            <person name="Hildebrand F."/>
            <person name="Pallen M.J."/>
        </authorList>
    </citation>
    <scope>NUCLEOTIDE SEQUENCE</scope>
    <source>
        <strain evidence="3">17073</strain>
    </source>
</reference>
<feature type="signal peptide" evidence="1">
    <location>
        <begin position="1"/>
        <end position="23"/>
    </location>
</feature>
<dbReference type="EMBL" id="DVMS01000151">
    <property type="protein sequence ID" value="HIU39069.1"/>
    <property type="molecule type" value="Genomic_DNA"/>
</dbReference>
<dbReference type="Gene3D" id="2.60.40.2340">
    <property type="match status" value="1"/>
</dbReference>
<protein>
    <submittedName>
        <fullName evidence="3">Beta-lactamase family protein</fullName>
    </submittedName>
</protein>
<feature type="domain" description="Beta-lactamase-related" evidence="2">
    <location>
        <begin position="139"/>
        <end position="472"/>
    </location>
</feature>
<keyword evidence="1" id="KW-0732">Signal</keyword>
<evidence type="ECO:0000313" key="4">
    <source>
        <dbReference type="Proteomes" id="UP000824076"/>
    </source>
</evidence>
<dbReference type="Pfam" id="PF00144">
    <property type="entry name" value="Beta-lactamase"/>
    <property type="match status" value="1"/>
</dbReference>
<dbReference type="PROSITE" id="PS51257">
    <property type="entry name" value="PROKAR_LIPOPROTEIN"/>
    <property type="match status" value="1"/>
</dbReference>
<accession>A0A9D1LGN6</accession>
<dbReference type="PANTHER" id="PTHR46825:SF9">
    <property type="entry name" value="BETA-LACTAMASE-RELATED DOMAIN-CONTAINING PROTEIN"/>
    <property type="match status" value="1"/>
</dbReference>
<gene>
    <name evidence="3" type="ORF">IAD18_05330</name>
</gene>
<dbReference type="Gene3D" id="3.40.710.10">
    <property type="entry name" value="DD-peptidase/beta-lactamase superfamily"/>
    <property type="match status" value="1"/>
</dbReference>
<evidence type="ECO:0000259" key="2">
    <source>
        <dbReference type="Pfam" id="PF00144"/>
    </source>
</evidence>
<dbReference type="InterPro" id="IPR050491">
    <property type="entry name" value="AmpC-like"/>
</dbReference>
<sequence>MDKFFLRACAVACLMMFSAFSLYSCGEEDEPGPDPTKKTGKDLQAISITSSENEGLAENSIGVISGNLVYLTVPDNVAGQKLVPTISISEGAVAAIDGVTLEKGMAVDLLDAQNLVVTAEDGSTKTYAMLVKTGNPKMDALVYKFMNDYSIPAIALTICKDEEVVYSCGYGFGDGTARDRATDKHLFRLASLSKQFTSAAIMKLVEEGRLSLSSRVFGKGGVLEEEFGADITGLPAAVTVQDLLQHASGWISDPEDPMFPGLSNSPYWGMTTKERIDYVLHNVAQTSTPGQSYSYYNLGYGMLGMVIEKVSGMDYESYLKENIWGPAGITDMHVGGDLAHRRENEVIYTSQDGGDGYGNDMEMLKAAGGLIGSSSELARFLCSMDYGTKVPDILKPETLDLIYTPSRANNQYGLGWNLNHTIFTDWRGYHSGALAGTATMWSVGNNGVNGVLLCNSRSFTKPNFDTDMYVLLHDLEQFYK</sequence>
<organism evidence="3 4">
    <name type="scientific">Candidatus Limisoma intestinavium</name>
    <dbReference type="NCBI Taxonomy" id="2840856"/>
    <lineage>
        <taxon>Bacteria</taxon>
        <taxon>Pseudomonadati</taxon>
        <taxon>Bacteroidota</taxon>
        <taxon>Bacteroidia</taxon>
        <taxon>Bacteroidales</taxon>
        <taxon>Candidatus Limisoma</taxon>
    </lineage>
</organism>
<dbReference type="PANTHER" id="PTHR46825">
    <property type="entry name" value="D-ALANYL-D-ALANINE-CARBOXYPEPTIDASE/ENDOPEPTIDASE AMPH"/>
    <property type="match status" value="1"/>
</dbReference>
<comment type="caution">
    <text evidence="3">The sequence shown here is derived from an EMBL/GenBank/DDBJ whole genome shotgun (WGS) entry which is preliminary data.</text>
</comment>
<dbReference type="Proteomes" id="UP000824076">
    <property type="component" value="Unassembled WGS sequence"/>
</dbReference>
<name>A0A9D1LGN6_9BACT</name>
<dbReference type="InterPro" id="IPR012338">
    <property type="entry name" value="Beta-lactam/transpept-like"/>
</dbReference>
<feature type="chain" id="PRO_5038439644" evidence="1">
    <location>
        <begin position="24"/>
        <end position="480"/>
    </location>
</feature>
<dbReference type="SUPFAM" id="SSF56601">
    <property type="entry name" value="beta-lactamase/transpeptidase-like"/>
    <property type="match status" value="1"/>
</dbReference>
<evidence type="ECO:0000256" key="1">
    <source>
        <dbReference type="SAM" id="SignalP"/>
    </source>
</evidence>
<proteinExistence type="predicted"/>
<evidence type="ECO:0000313" key="3">
    <source>
        <dbReference type="EMBL" id="HIU39069.1"/>
    </source>
</evidence>
<reference evidence="3" key="1">
    <citation type="submission" date="2020-10" db="EMBL/GenBank/DDBJ databases">
        <authorList>
            <person name="Gilroy R."/>
        </authorList>
    </citation>
    <scope>NUCLEOTIDE SEQUENCE</scope>
    <source>
        <strain evidence="3">17073</strain>
    </source>
</reference>
<dbReference type="AlphaFoldDB" id="A0A9D1LGN6"/>